<evidence type="ECO:0000313" key="3">
    <source>
        <dbReference type="EMBL" id="MBA0777166.1"/>
    </source>
</evidence>
<dbReference type="Proteomes" id="UP000593568">
    <property type="component" value="Unassembled WGS sequence"/>
</dbReference>
<protein>
    <submittedName>
        <fullName evidence="3">Uncharacterized protein</fullName>
    </submittedName>
</protein>
<dbReference type="EMBL" id="JABEZW010000010">
    <property type="protein sequence ID" value="MBA0777166.1"/>
    <property type="molecule type" value="Genomic_DNA"/>
</dbReference>
<proteinExistence type="predicted"/>
<keyword evidence="4" id="KW-1185">Reference proteome</keyword>
<reference evidence="3 4" key="1">
    <citation type="journal article" date="2019" name="Genome Biol. Evol.">
        <title>Insights into the evolution of the New World diploid cottons (Gossypium, subgenus Houzingenia) based on genome sequencing.</title>
        <authorList>
            <person name="Grover C.E."/>
            <person name="Arick M.A. 2nd"/>
            <person name="Thrash A."/>
            <person name="Conover J.L."/>
            <person name="Sanders W.S."/>
            <person name="Peterson D.G."/>
            <person name="Frelichowski J.E."/>
            <person name="Scheffler J.A."/>
            <person name="Scheffler B.E."/>
            <person name="Wendel J.F."/>
        </authorList>
    </citation>
    <scope>NUCLEOTIDE SEQUENCE [LARGE SCALE GENOMIC DNA]</scope>
    <source>
        <strain evidence="3">8</strain>
        <tissue evidence="3">Leaf</tissue>
    </source>
</reference>
<evidence type="ECO:0000313" key="4">
    <source>
        <dbReference type="Proteomes" id="UP000593568"/>
    </source>
</evidence>
<evidence type="ECO:0000313" key="2">
    <source>
        <dbReference type="EMBL" id="MBA0777163.1"/>
    </source>
</evidence>
<gene>
    <name evidence="1" type="ORF">Gotri_005217</name>
    <name evidence="2" type="ORF">Gotri_005218</name>
    <name evidence="3" type="ORF">Gotri_005221</name>
</gene>
<sequence length="23" mass="2694">MPISESKRTLHIGLQQSWIQRKG</sequence>
<dbReference type="EMBL" id="JABEZW010000010">
    <property type="protein sequence ID" value="MBA0777162.1"/>
    <property type="molecule type" value="Genomic_DNA"/>
</dbReference>
<name>A0A7J9EVU0_9ROSI</name>
<dbReference type="EMBL" id="JABEZW010000010">
    <property type="protein sequence ID" value="MBA0777163.1"/>
    <property type="molecule type" value="Genomic_DNA"/>
</dbReference>
<evidence type="ECO:0000313" key="1">
    <source>
        <dbReference type="EMBL" id="MBA0777162.1"/>
    </source>
</evidence>
<dbReference type="AlphaFoldDB" id="A0A7J9EVU0"/>
<accession>A0A7J9EVU0</accession>
<comment type="caution">
    <text evidence="3">The sequence shown here is derived from an EMBL/GenBank/DDBJ whole genome shotgun (WGS) entry which is preliminary data.</text>
</comment>
<reference evidence="3" key="2">
    <citation type="submission" date="2020-04" db="EMBL/GenBank/DDBJ databases">
        <authorList>
            <person name="Grover C.E."/>
            <person name="Arick M.A. II"/>
            <person name="Thrash A."/>
            <person name="Conover J.L."/>
            <person name="Sanders W.S."/>
            <person name="Peterson D.G."/>
            <person name="Scheffler J.A."/>
            <person name="Scheffler B.E."/>
            <person name="Wendel J.F."/>
        </authorList>
    </citation>
    <scope>NUCLEOTIDE SEQUENCE</scope>
    <source>
        <strain evidence="3">8</strain>
        <tissue evidence="3">Leaf</tissue>
    </source>
</reference>
<organism evidence="3 4">
    <name type="scientific">Gossypium trilobum</name>
    <dbReference type="NCBI Taxonomy" id="34281"/>
    <lineage>
        <taxon>Eukaryota</taxon>
        <taxon>Viridiplantae</taxon>
        <taxon>Streptophyta</taxon>
        <taxon>Embryophyta</taxon>
        <taxon>Tracheophyta</taxon>
        <taxon>Spermatophyta</taxon>
        <taxon>Magnoliopsida</taxon>
        <taxon>eudicotyledons</taxon>
        <taxon>Gunneridae</taxon>
        <taxon>Pentapetalae</taxon>
        <taxon>rosids</taxon>
        <taxon>malvids</taxon>
        <taxon>Malvales</taxon>
        <taxon>Malvaceae</taxon>
        <taxon>Malvoideae</taxon>
        <taxon>Gossypium</taxon>
    </lineage>
</organism>